<gene>
    <name evidence="1" type="ORF">EZS28_017193</name>
</gene>
<organism evidence="1 2">
    <name type="scientific">Streblomastix strix</name>
    <dbReference type="NCBI Taxonomy" id="222440"/>
    <lineage>
        <taxon>Eukaryota</taxon>
        <taxon>Metamonada</taxon>
        <taxon>Preaxostyla</taxon>
        <taxon>Oxymonadida</taxon>
        <taxon>Streblomastigidae</taxon>
        <taxon>Streblomastix</taxon>
    </lineage>
</organism>
<dbReference type="Proteomes" id="UP000324800">
    <property type="component" value="Unassembled WGS sequence"/>
</dbReference>
<sequence>MNPSSIFSCGIRALWRSKYTMYSSDAINGIIRYLINVLVPIGNTYNLMYPHAPQEQDLGIAVPLTIGNSSLAGVT</sequence>
<proteinExistence type="predicted"/>
<comment type="caution">
    <text evidence="1">The sequence shown here is derived from an EMBL/GenBank/DDBJ whole genome shotgun (WGS) entry which is preliminary data.</text>
</comment>
<dbReference type="EMBL" id="SNRW01004443">
    <property type="protein sequence ID" value="KAA6387280.1"/>
    <property type="molecule type" value="Genomic_DNA"/>
</dbReference>
<reference evidence="1 2" key="1">
    <citation type="submission" date="2019-03" db="EMBL/GenBank/DDBJ databases">
        <title>Single cell metagenomics reveals metabolic interactions within the superorganism composed of flagellate Streblomastix strix and complex community of Bacteroidetes bacteria on its surface.</title>
        <authorList>
            <person name="Treitli S.C."/>
            <person name="Kolisko M."/>
            <person name="Husnik F."/>
            <person name="Keeling P."/>
            <person name="Hampl V."/>
        </authorList>
    </citation>
    <scope>NUCLEOTIDE SEQUENCE [LARGE SCALE GENOMIC DNA]</scope>
    <source>
        <strain evidence="1">ST1C</strain>
    </source>
</reference>
<dbReference type="AlphaFoldDB" id="A0A5J4VY04"/>
<accession>A0A5J4VY04</accession>
<name>A0A5J4VY04_9EUKA</name>
<evidence type="ECO:0000313" key="1">
    <source>
        <dbReference type="EMBL" id="KAA6387280.1"/>
    </source>
</evidence>
<evidence type="ECO:0000313" key="2">
    <source>
        <dbReference type="Proteomes" id="UP000324800"/>
    </source>
</evidence>
<protein>
    <submittedName>
        <fullName evidence="1">Uncharacterized protein</fullName>
    </submittedName>
</protein>